<protein>
    <recommendedName>
        <fullName evidence="1">Di-haem cytochrome c peroxidase domain-containing protein</fullName>
    </recommendedName>
</protein>
<evidence type="ECO:0000313" key="2">
    <source>
        <dbReference type="EMBL" id="UXW01500.1"/>
    </source>
</evidence>
<dbReference type="GO" id="GO:0016491">
    <property type="term" value="F:oxidoreductase activity"/>
    <property type="evidence" value="ECO:0007669"/>
    <property type="project" value="InterPro"/>
</dbReference>
<dbReference type="AlphaFoldDB" id="A0AAJ5MBU2"/>
<dbReference type="Pfam" id="PF03150">
    <property type="entry name" value="CCP_MauG"/>
    <property type="match status" value="1"/>
</dbReference>
<evidence type="ECO:0000259" key="1">
    <source>
        <dbReference type="Pfam" id="PF03150"/>
    </source>
</evidence>
<proteinExistence type="predicted"/>
<dbReference type="Proteomes" id="UP000187097">
    <property type="component" value="Chromosome"/>
</dbReference>
<dbReference type="RefSeq" id="WP_075239581.1">
    <property type="nucleotide sequence ID" value="NZ_CP040604.1"/>
</dbReference>
<accession>A0AAJ5MBU2</accession>
<dbReference type="InterPro" id="IPR036909">
    <property type="entry name" value="Cyt_c-like_dom_sf"/>
</dbReference>
<reference evidence="2" key="1">
    <citation type="submission" date="2015-01" db="EMBL/GenBank/DDBJ databases">
        <authorList>
            <person name="Midha S."/>
            <person name="Anil M.G."/>
            <person name="Mishra D."/>
            <person name="Brahma K."/>
            <person name="Laha G.S."/>
            <person name="Sundaram R.M."/>
            <person name="Sonti R.V."/>
            <person name="Patil P.B."/>
        </authorList>
    </citation>
    <scope>NUCLEOTIDE SEQUENCE</scope>
    <source>
        <strain evidence="2">IXO792</strain>
    </source>
</reference>
<dbReference type="EMBL" id="CP047493">
    <property type="protein sequence ID" value="UXW01500.1"/>
    <property type="molecule type" value="Genomic_DNA"/>
</dbReference>
<name>A0AAJ5MBU2_XANOO</name>
<dbReference type="Gene3D" id="1.10.760.10">
    <property type="entry name" value="Cytochrome c-like domain"/>
    <property type="match status" value="1"/>
</dbReference>
<dbReference type="SUPFAM" id="SSF46626">
    <property type="entry name" value="Cytochrome c"/>
    <property type="match status" value="1"/>
</dbReference>
<reference evidence="2" key="2">
    <citation type="submission" date="2020-01" db="EMBL/GenBank/DDBJ databases">
        <title>Complete genome investigation of Xanthomonas oryzae strains.</title>
        <authorList>
            <person name="Kaur A."/>
            <person name="Bansal K."/>
            <person name="Patil P.B."/>
        </authorList>
    </citation>
    <scope>NUCLEOTIDE SEQUENCE</scope>
    <source>
        <strain evidence="2">IXO792</strain>
    </source>
</reference>
<dbReference type="InterPro" id="IPR004852">
    <property type="entry name" value="Di-haem_cyt_c_peroxidsae"/>
</dbReference>
<dbReference type="GO" id="GO:0020037">
    <property type="term" value="F:heme binding"/>
    <property type="evidence" value="ECO:0007669"/>
    <property type="project" value="InterPro"/>
</dbReference>
<feature type="domain" description="Di-haem cytochrome c peroxidase" evidence="1">
    <location>
        <begin position="37"/>
        <end position="91"/>
    </location>
</feature>
<evidence type="ECO:0000313" key="3">
    <source>
        <dbReference type="Proteomes" id="UP000187097"/>
    </source>
</evidence>
<dbReference type="GO" id="GO:0009055">
    <property type="term" value="F:electron transfer activity"/>
    <property type="evidence" value="ECO:0007669"/>
    <property type="project" value="InterPro"/>
</dbReference>
<sequence length="94" mass="10283">MPHKLPISITLFVLLAAASWVKIDKKSHERRVATLAEARLGEKLFGDSSLSAKKTLACSSCHDPAHAFAQHIPVPLVYDRRIGTRNVPSLLGNL</sequence>
<organism evidence="2 3">
    <name type="scientific">Xanthomonas oryzae pv. oryzae</name>
    <dbReference type="NCBI Taxonomy" id="64187"/>
    <lineage>
        <taxon>Bacteria</taxon>
        <taxon>Pseudomonadati</taxon>
        <taxon>Pseudomonadota</taxon>
        <taxon>Gammaproteobacteria</taxon>
        <taxon>Lysobacterales</taxon>
        <taxon>Lysobacteraceae</taxon>
        <taxon>Xanthomonas</taxon>
    </lineage>
</organism>
<gene>
    <name evidence="2" type="ORF">IXO792_11005</name>
</gene>